<reference evidence="3" key="2">
    <citation type="journal article" date="2008" name="Nucleic Acids Res.">
        <title>The rice annotation project database (RAP-DB): 2008 update.</title>
        <authorList>
            <consortium name="The rice annotation project (RAP)"/>
        </authorList>
    </citation>
    <scope>GENOME REANNOTATION</scope>
    <source>
        <strain evidence="3">cv. Nipponbare</strain>
    </source>
</reference>
<dbReference type="EMBL" id="AP005872">
    <property type="protein sequence ID" value="BAD26394.1"/>
    <property type="molecule type" value="Genomic_DNA"/>
</dbReference>
<evidence type="ECO:0000313" key="3">
    <source>
        <dbReference type="Proteomes" id="UP000000763"/>
    </source>
</evidence>
<evidence type="ECO:0000313" key="2">
    <source>
        <dbReference type="EMBL" id="BAD26394.1"/>
    </source>
</evidence>
<feature type="compositionally biased region" description="Basic and acidic residues" evidence="1">
    <location>
        <begin position="66"/>
        <end position="77"/>
    </location>
</feature>
<dbReference type="Proteomes" id="UP000000763">
    <property type="component" value="Chromosome 9"/>
</dbReference>
<dbReference type="AlphaFoldDB" id="Q6H4F5"/>
<feature type="region of interest" description="Disordered" evidence="1">
    <location>
        <begin position="1"/>
        <end position="31"/>
    </location>
</feature>
<feature type="region of interest" description="Disordered" evidence="1">
    <location>
        <begin position="89"/>
        <end position="159"/>
    </location>
</feature>
<name>Q6H4F5_ORYSJ</name>
<evidence type="ECO:0000256" key="1">
    <source>
        <dbReference type="SAM" id="MobiDB-lite"/>
    </source>
</evidence>
<feature type="region of interest" description="Disordered" evidence="1">
    <location>
        <begin position="56"/>
        <end position="77"/>
    </location>
</feature>
<proteinExistence type="predicted"/>
<sequence>MTWGRARARAVADEDDRSGTPFPRNRRYSPPGWCVHRSDVITIRELVTAGPYAGLYLDRPAGPRASETDKIDDGDHARTPVHHLAALLRDATPAPASHARAAAHEAAGSDDVDRSMDGSWPTQHGSGAGAGQPCPRSGNPARRQGRRGDLQGGLNRIDE</sequence>
<organism evidence="2 3">
    <name type="scientific">Oryza sativa subsp. japonica</name>
    <name type="common">Rice</name>
    <dbReference type="NCBI Taxonomy" id="39947"/>
    <lineage>
        <taxon>Eukaryota</taxon>
        <taxon>Viridiplantae</taxon>
        <taxon>Streptophyta</taxon>
        <taxon>Embryophyta</taxon>
        <taxon>Tracheophyta</taxon>
        <taxon>Spermatophyta</taxon>
        <taxon>Magnoliopsida</taxon>
        <taxon>Liliopsida</taxon>
        <taxon>Poales</taxon>
        <taxon>Poaceae</taxon>
        <taxon>BOP clade</taxon>
        <taxon>Oryzoideae</taxon>
        <taxon>Oryzeae</taxon>
        <taxon>Oryzinae</taxon>
        <taxon>Oryza</taxon>
        <taxon>Oryza sativa</taxon>
    </lineage>
</organism>
<protein>
    <submittedName>
        <fullName evidence="2">Uncharacterized protein</fullName>
    </submittedName>
</protein>
<feature type="compositionally biased region" description="Low complexity" evidence="1">
    <location>
        <begin position="91"/>
        <end position="106"/>
    </location>
</feature>
<reference evidence="3" key="1">
    <citation type="journal article" date="2005" name="Nature">
        <title>The map-based sequence of the rice genome.</title>
        <authorList>
            <consortium name="International rice genome sequencing project (IRGSP)"/>
            <person name="Matsumoto T."/>
            <person name="Wu J."/>
            <person name="Kanamori H."/>
            <person name="Katayose Y."/>
            <person name="Fujisawa M."/>
            <person name="Namiki N."/>
            <person name="Mizuno H."/>
            <person name="Yamamoto K."/>
            <person name="Antonio B.A."/>
            <person name="Baba T."/>
            <person name="Sakata K."/>
            <person name="Nagamura Y."/>
            <person name="Aoki H."/>
            <person name="Arikawa K."/>
            <person name="Arita K."/>
            <person name="Bito T."/>
            <person name="Chiden Y."/>
            <person name="Fujitsuka N."/>
            <person name="Fukunaka R."/>
            <person name="Hamada M."/>
            <person name="Harada C."/>
            <person name="Hayashi A."/>
            <person name="Hijishita S."/>
            <person name="Honda M."/>
            <person name="Hosokawa S."/>
            <person name="Ichikawa Y."/>
            <person name="Idonuma A."/>
            <person name="Iijima M."/>
            <person name="Ikeda M."/>
            <person name="Ikeno M."/>
            <person name="Ito K."/>
            <person name="Ito S."/>
            <person name="Ito T."/>
            <person name="Ito Y."/>
            <person name="Ito Y."/>
            <person name="Iwabuchi A."/>
            <person name="Kamiya K."/>
            <person name="Karasawa W."/>
            <person name="Kurita K."/>
            <person name="Katagiri S."/>
            <person name="Kikuta A."/>
            <person name="Kobayashi H."/>
            <person name="Kobayashi N."/>
            <person name="Machita K."/>
            <person name="Maehara T."/>
            <person name="Masukawa M."/>
            <person name="Mizubayashi T."/>
            <person name="Mukai Y."/>
            <person name="Nagasaki H."/>
            <person name="Nagata Y."/>
            <person name="Naito S."/>
            <person name="Nakashima M."/>
            <person name="Nakama Y."/>
            <person name="Nakamichi Y."/>
            <person name="Nakamura M."/>
            <person name="Meguro A."/>
            <person name="Negishi M."/>
            <person name="Ohta I."/>
            <person name="Ohta T."/>
            <person name="Okamoto M."/>
            <person name="Ono N."/>
            <person name="Saji S."/>
            <person name="Sakaguchi M."/>
            <person name="Sakai K."/>
            <person name="Shibata M."/>
            <person name="Shimokawa T."/>
            <person name="Song J."/>
            <person name="Takazaki Y."/>
            <person name="Terasawa K."/>
            <person name="Tsugane M."/>
            <person name="Tsuji K."/>
            <person name="Ueda S."/>
            <person name="Waki K."/>
            <person name="Yamagata H."/>
            <person name="Yamamoto M."/>
            <person name="Yamamoto S."/>
            <person name="Yamane H."/>
            <person name="Yoshiki S."/>
            <person name="Yoshihara R."/>
            <person name="Yukawa K."/>
            <person name="Zhong H."/>
            <person name="Yano M."/>
            <person name="Yuan Q."/>
            <person name="Ouyang S."/>
            <person name="Liu J."/>
            <person name="Jones K.M."/>
            <person name="Gansberger K."/>
            <person name="Moffat K."/>
            <person name="Hill J."/>
            <person name="Bera J."/>
            <person name="Fadrosh D."/>
            <person name="Jin S."/>
            <person name="Johri S."/>
            <person name="Kim M."/>
            <person name="Overton L."/>
            <person name="Reardon M."/>
            <person name="Tsitrin T."/>
            <person name="Vuong H."/>
            <person name="Weaver B."/>
            <person name="Ciecko A."/>
            <person name="Tallon L."/>
            <person name="Jackson J."/>
            <person name="Pai G."/>
            <person name="Aken S.V."/>
            <person name="Utterback T."/>
            <person name="Reidmuller S."/>
            <person name="Feldblyum T."/>
            <person name="Hsiao J."/>
            <person name="Zismann V."/>
            <person name="Iobst S."/>
            <person name="de Vazeille A.R."/>
            <person name="Buell C.R."/>
            <person name="Ying K."/>
            <person name="Li Y."/>
            <person name="Lu T."/>
            <person name="Huang Y."/>
            <person name="Zhao Q."/>
            <person name="Feng Q."/>
            <person name="Zhang L."/>
            <person name="Zhu J."/>
            <person name="Weng Q."/>
            <person name="Mu J."/>
            <person name="Lu Y."/>
            <person name="Fan D."/>
            <person name="Liu Y."/>
            <person name="Guan J."/>
            <person name="Zhang Y."/>
            <person name="Yu S."/>
            <person name="Liu X."/>
            <person name="Zhang Y."/>
            <person name="Hong G."/>
            <person name="Han B."/>
            <person name="Choisne N."/>
            <person name="Demange N."/>
            <person name="Orjeda G."/>
            <person name="Samain S."/>
            <person name="Cattolico L."/>
            <person name="Pelletier E."/>
            <person name="Couloux A."/>
            <person name="Segurens B."/>
            <person name="Wincker P."/>
            <person name="D'Hont A."/>
            <person name="Scarpelli C."/>
            <person name="Weissenbach J."/>
            <person name="Salanoubat M."/>
            <person name="Quetier F."/>
            <person name="Yu Y."/>
            <person name="Kim H.R."/>
            <person name="Rambo T."/>
            <person name="Currie J."/>
            <person name="Collura K."/>
            <person name="Luo M."/>
            <person name="Yang T."/>
            <person name="Ammiraju J.S.S."/>
            <person name="Engler F."/>
            <person name="Soderlund C."/>
            <person name="Wing R.A."/>
            <person name="Palmer L.E."/>
            <person name="de la Bastide M."/>
            <person name="Spiegel L."/>
            <person name="Nascimento L."/>
            <person name="Zutavern T."/>
            <person name="O'Shaughnessy A."/>
            <person name="Dike S."/>
            <person name="Dedhia N."/>
            <person name="Preston R."/>
            <person name="Balija V."/>
            <person name="McCombie W.R."/>
            <person name="Chow T."/>
            <person name="Chen H."/>
            <person name="Chung M."/>
            <person name="Chen C."/>
            <person name="Shaw J."/>
            <person name="Wu H."/>
            <person name="Hsiao K."/>
            <person name="Chao Y."/>
            <person name="Chu M."/>
            <person name="Cheng C."/>
            <person name="Hour A."/>
            <person name="Lee P."/>
            <person name="Lin S."/>
            <person name="Lin Y."/>
            <person name="Liou J."/>
            <person name="Liu S."/>
            <person name="Hsing Y."/>
            <person name="Raghuvanshi S."/>
            <person name="Mohanty A."/>
            <person name="Bharti A.K."/>
            <person name="Gaur A."/>
            <person name="Gupta V."/>
            <person name="Kumar D."/>
            <person name="Ravi V."/>
            <person name="Vij S."/>
            <person name="Kapur A."/>
            <person name="Khurana P."/>
            <person name="Khurana P."/>
            <person name="Khurana J.P."/>
            <person name="Tyagi A.K."/>
            <person name="Gaikwad K."/>
            <person name="Singh A."/>
            <person name="Dalal V."/>
            <person name="Srivastava S."/>
            <person name="Dixit A."/>
            <person name="Pal A.K."/>
            <person name="Ghazi I.A."/>
            <person name="Yadav M."/>
            <person name="Pandit A."/>
            <person name="Bhargava A."/>
            <person name="Sureshbabu K."/>
            <person name="Batra K."/>
            <person name="Sharma T.R."/>
            <person name="Mohapatra T."/>
            <person name="Singh N.K."/>
            <person name="Messing J."/>
            <person name="Nelson A.B."/>
            <person name="Fuks G."/>
            <person name="Kavchok S."/>
            <person name="Keizer G."/>
            <person name="Linton E."/>
            <person name="Llaca V."/>
            <person name="Song R."/>
            <person name="Tanyolac B."/>
            <person name="Young S."/>
            <person name="Ho-Il K."/>
            <person name="Hahn J.H."/>
            <person name="Sangsakoo G."/>
            <person name="Vanavichit A."/>
            <person name="de Mattos Luiz.A.T."/>
            <person name="Zimmer P.D."/>
            <person name="Malone G."/>
            <person name="Dellagostin O."/>
            <person name="de Oliveira A.C."/>
            <person name="Bevan M."/>
            <person name="Bancroft I."/>
            <person name="Minx P."/>
            <person name="Cordum H."/>
            <person name="Wilson R."/>
            <person name="Cheng Z."/>
            <person name="Jin W."/>
            <person name="Jiang J."/>
            <person name="Leong S.A."/>
            <person name="Iwama H."/>
            <person name="Gojobori T."/>
            <person name="Itoh T."/>
            <person name="Niimura Y."/>
            <person name="Fujii Y."/>
            <person name="Habara T."/>
            <person name="Sakai H."/>
            <person name="Sato Y."/>
            <person name="Wilson G."/>
            <person name="Kumar K."/>
            <person name="McCouch S."/>
            <person name="Juretic N."/>
            <person name="Hoen D."/>
            <person name="Wright S."/>
            <person name="Bruskiewich R."/>
            <person name="Bureau T."/>
            <person name="Miyao A."/>
            <person name="Hirochika H."/>
            <person name="Nishikawa T."/>
            <person name="Kadowaki K."/>
            <person name="Sugiura M."/>
            <person name="Burr B."/>
            <person name="Sasaki T."/>
        </authorList>
    </citation>
    <scope>NUCLEOTIDE SEQUENCE [LARGE SCALE GENOMIC DNA]</scope>
    <source>
        <strain evidence="3">cv. Nipponbare</strain>
    </source>
</reference>
<gene>
    <name evidence="2" type="primary">B1168F12.17</name>
</gene>
<accession>Q6H4F5</accession>